<gene>
    <name evidence="1" type="ORF">A2872_04050</name>
</gene>
<evidence type="ECO:0000313" key="2">
    <source>
        <dbReference type="Proteomes" id="UP000178681"/>
    </source>
</evidence>
<dbReference type="EMBL" id="MFJG01000013">
    <property type="protein sequence ID" value="OGG07173.1"/>
    <property type="molecule type" value="Genomic_DNA"/>
</dbReference>
<accession>A0A1F5Z477</accession>
<dbReference type="AlphaFoldDB" id="A0A1F5Z477"/>
<protein>
    <submittedName>
        <fullName evidence="1">Uncharacterized protein</fullName>
    </submittedName>
</protein>
<sequence length="83" mass="9420">MNVEAIKEALEVLAIASPNSEPNTRSLIRDLLDPNKGIRKGLTEASLDRHFLLWETGNVVKPVRDQVRKAIEVLRKEVLNQDF</sequence>
<proteinExistence type="predicted"/>
<evidence type="ECO:0000313" key="1">
    <source>
        <dbReference type="EMBL" id="OGG07173.1"/>
    </source>
</evidence>
<dbReference type="STRING" id="1798377.A2872_04050"/>
<organism evidence="1 2">
    <name type="scientific">Candidatus Gottesmanbacteria bacterium RIFCSPHIGHO2_01_FULL_42_12</name>
    <dbReference type="NCBI Taxonomy" id="1798377"/>
    <lineage>
        <taxon>Bacteria</taxon>
        <taxon>Candidatus Gottesmaniibacteriota</taxon>
    </lineage>
</organism>
<dbReference type="Proteomes" id="UP000178681">
    <property type="component" value="Unassembled WGS sequence"/>
</dbReference>
<comment type="caution">
    <text evidence="1">The sequence shown here is derived from an EMBL/GenBank/DDBJ whole genome shotgun (WGS) entry which is preliminary data.</text>
</comment>
<name>A0A1F5Z477_9BACT</name>
<reference evidence="1 2" key="1">
    <citation type="journal article" date="2016" name="Nat. Commun.">
        <title>Thousands of microbial genomes shed light on interconnected biogeochemical processes in an aquifer system.</title>
        <authorList>
            <person name="Anantharaman K."/>
            <person name="Brown C.T."/>
            <person name="Hug L.A."/>
            <person name="Sharon I."/>
            <person name="Castelle C.J."/>
            <person name="Probst A.J."/>
            <person name="Thomas B.C."/>
            <person name="Singh A."/>
            <person name="Wilkins M.J."/>
            <person name="Karaoz U."/>
            <person name="Brodie E.L."/>
            <person name="Williams K.H."/>
            <person name="Hubbard S.S."/>
            <person name="Banfield J.F."/>
        </authorList>
    </citation>
    <scope>NUCLEOTIDE SEQUENCE [LARGE SCALE GENOMIC DNA]</scope>
</reference>